<keyword evidence="2" id="KW-1185">Reference proteome</keyword>
<reference evidence="1 2" key="1">
    <citation type="journal article" date="2021" name="Sci. Rep.">
        <title>Chromosome anchoring in Senegalese sole (Solea senegalensis) reveals sex-associated markers and genome rearrangements in flatfish.</title>
        <authorList>
            <person name="Guerrero-Cozar I."/>
            <person name="Gomez-Garrido J."/>
            <person name="Berbel C."/>
            <person name="Martinez-Blanch J.F."/>
            <person name="Alioto T."/>
            <person name="Claros M.G."/>
            <person name="Gagnaire P.A."/>
            <person name="Manchado M."/>
        </authorList>
    </citation>
    <scope>NUCLEOTIDE SEQUENCE [LARGE SCALE GENOMIC DNA]</scope>
    <source>
        <strain evidence="1">Sse05_10M</strain>
    </source>
</reference>
<dbReference type="EMBL" id="JAGKHQ010000016">
    <property type="protein sequence ID" value="KAG7494945.1"/>
    <property type="molecule type" value="Genomic_DNA"/>
</dbReference>
<organism evidence="1 2">
    <name type="scientific">Solea senegalensis</name>
    <name type="common">Senegalese sole</name>
    <dbReference type="NCBI Taxonomy" id="28829"/>
    <lineage>
        <taxon>Eukaryota</taxon>
        <taxon>Metazoa</taxon>
        <taxon>Chordata</taxon>
        <taxon>Craniata</taxon>
        <taxon>Vertebrata</taxon>
        <taxon>Euteleostomi</taxon>
        <taxon>Actinopterygii</taxon>
        <taxon>Neopterygii</taxon>
        <taxon>Teleostei</taxon>
        <taxon>Neoteleostei</taxon>
        <taxon>Acanthomorphata</taxon>
        <taxon>Carangaria</taxon>
        <taxon>Pleuronectiformes</taxon>
        <taxon>Pleuronectoidei</taxon>
        <taxon>Soleidae</taxon>
        <taxon>Solea</taxon>
    </lineage>
</organism>
<dbReference type="InterPro" id="IPR052865">
    <property type="entry name" value="Zinc_finger_BED"/>
</dbReference>
<proteinExistence type="predicted"/>
<comment type="caution">
    <text evidence="1">The sequence shown here is derived from an EMBL/GenBank/DDBJ whole genome shotgun (WGS) entry which is preliminary data.</text>
</comment>
<dbReference type="Proteomes" id="UP000693946">
    <property type="component" value="Linkage Group LG4"/>
</dbReference>
<protein>
    <submittedName>
        <fullName evidence="1">Uncharacterized protein</fullName>
    </submittedName>
</protein>
<dbReference type="PANTHER" id="PTHR47241:SF1">
    <property type="entry name" value="BED-TYPE DOMAIN-CONTAINING PROTEIN"/>
    <property type="match status" value="1"/>
</dbReference>
<accession>A0AAV6QPJ6</accession>
<dbReference type="GO" id="GO:0005634">
    <property type="term" value="C:nucleus"/>
    <property type="evidence" value="ECO:0007669"/>
    <property type="project" value="TreeGrafter"/>
</dbReference>
<dbReference type="PANTHER" id="PTHR47241">
    <property type="entry name" value="FINGER PROTEIN, PUTATIVE-RELATED"/>
    <property type="match status" value="1"/>
</dbReference>
<gene>
    <name evidence="1" type="ORF">JOB18_040619</name>
</gene>
<dbReference type="AlphaFoldDB" id="A0AAV6QPJ6"/>
<name>A0AAV6QPJ6_SOLSE</name>
<sequence length="175" mass="19450">MVVADPTGFLTRNRKPGRQLGLRPGELVVHKGHLSQRSVTDAVAVGCKIVGHFKHSALANSHLEDIQLEILPANRLQQDVQNCWNYMIQSLIEQKGALGIFVSEYGLPDTLTAHQWKLLEKVLSVLGLFEELTRKVSSSDAIPAVTVLHSFLTRETDWDQSNEGNLACSCQEEIH</sequence>
<evidence type="ECO:0000313" key="2">
    <source>
        <dbReference type="Proteomes" id="UP000693946"/>
    </source>
</evidence>
<evidence type="ECO:0000313" key="1">
    <source>
        <dbReference type="EMBL" id="KAG7494945.1"/>
    </source>
</evidence>